<comment type="caution">
    <text evidence="1">The sequence shown here is derived from an EMBL/GenBank/DDBJ whole genome shotgun (WGS) entry which is preliminary data.</text>
</comment>
<name>A0ABT3HH43_9HYPH</name>
<protein>
    <submittedName>
        <fullName evidence="1">Uncharacterized protein</fullName>
    </submittedName>
</protein>
<evidence type="ECO:0000313" key="2">
    <source>
        <dbReference type="Proteomes" id="UP001209755"/>
    </source>
</evidence>
<dbReference type="RefSeq" id="WP_264603301.1">
    <property type="nucleotide sequence ID" value="NZ_JAOQNS010000014.1"/>
</dbReference>
<gene>
    <name evidence="1" type="ORF">M2319_004082</name>
</gene>
<proteinExistence type="predicted"/>
<sequence length="134" mass="15370">MTTQTEQTTNIAADREAIFAEVEKHYAEGAIDAIHEKLNPIWDREDKDGRPYPASAKFRGDFFSNVAWHGVALEVPPERDLSKATELRSIRKTLLRELQGHDETITPSMYSVEGWRVQLSDERQMILIYAVPKK</sequence>
<organism evidence="1 2">
    <name type="scientific">Rhodobium gokarnense</name>
    <dbReference type="NCBI Taxonomy" id="364296"/>
    <lineage>
        <taxon>Bacteria</taxon>
        <taxon>Pseudomonadati</taxon>
        <taxon>Pseudomonadota</taxon>
        <taxon>Alphaproteobacteria</taxon>
        <taxon>Hyphomicrobiales</taxon>
        <taxon>Rhodobiaceae</taxon>
        <taxon>Rhodobium</taxon>
    </lineage>
</organism>
<reference evidence="2" key="1">
    <citation type="submission" date="2023-07" db="EMBL/GenBank/DDBJ databases">
        <title>Genome sequencing of Purple Non-Sulfur Bacteria from various extreme environments.</title>
        <authorList>
            <person name="Mayer M."/>
        </authorList>
    </citation>
    <scope>NUCLEOTIDE SEQUENCE [LARGE SCALE GENOMIC DNA]</scope>
    <source>
        <strain evidence="2">DSM 17935</strain>
    </source>
</reference>
<dbReference type="EMBL" id="JAOQNS010000014">
    <property type="protein sequence ID" value="MCW2309723.1"/>
    <property type="molecule type" value="Genomic_DNA"/>
</dbReference>
<dbReference type="Proteomes" id="UP001209755">
    <property type="component" value="Unassembled WGS sequence"/>
</dbReference>
<keyword evidence="2" id="KW-1185">Reference proteome</keyword>
<evidence type="ECO:0000313" key="1">
    <source>
        <dbReference type="EMBL" id="MCW2309723.1"/>
    </source>
</evidence>
<accession>A0ABT3HH43</accession>